<dbReference type="PROSITE" id="PS51192">
    <property type="entry name" value="HELICASE_ATP_BIND_1"/>
    <property type="match status" value="1"/>
</dbReference>
<dbReference type="InterPro" id="IPR011545">
    <property type="entry name" value="DEAD/DEAH_box_helicase_dom"/>
</dbReference>
<keyword evidence="7" id="KW-0539">Nucleus</keyword>
<keyword evidence="4" id="KW-0378">Hydrolase</keyword>
<dbReference type="GO" id="GO:0000400">
    <property type="term" value="F:four-way junction DNA binding"/>
    <property type="evidence" value="ECO:0007669"/>
    <property type="project" value="TreeGrafter"/>
</dbReference>
<feature type="compositionally biased region" description="Polar residues" evidence="8">
    <location>
        <begin position="1202"/>
        <end position="1213"/>
    </location>
</feature>
<evidence type="ECO:0000313" key="11">
    <source>
        <dbReference type="EMBL" id="KAG0503946.1"/>
    </source>
</evidence>
<evidence type="ECO:0000256" key="6">
    <source>
        <dbReference type="ARBA" id="ARBA00022840"/>
    </source>
</evidence>
<dbReference type="Proteomes" id="UP000639772">
    <property type="component" value="Chromosome 1"/>
</dbReference>
<dbReference type="InterPro" id="IPR001650">
    <property type="entry name" value="Helicase_C-like"/>
</dbReference>
<keyword evidence="3" id="KW-0547">Nucleotide-binding</keyword>
<dbReference type="PROSITE" id="PS51194">
    <property type="entry name" value="HELICASE_CTER"/>
    <property type="match status" value="1"/>
</dbReference>
<dbReference type="Pfam" id="PF00271">
    <property type="entry name" value="Helicase_C"/>
    <property type="match status" value="1"/>
</dbReference>
<dbReference type="Gene3D" id="3.40.50.300">
    <property type="entry name" value="P-loop containing nucleotide triphosphate hydrolases"/>
    <property type="match status" value="2"/>
</dbReference>
<protein>
    <submittedName>
        <fullName evidence="11">Uncharacterized protein</fullName>
    </submittedName>
</protein>
<reference evidence="11 12" key="1">
    <citation type="journal article" date="2020" name="Nat. Food">
        <title>A phased Vanilla planifolia genome enables genetic improvement of flavour and production.</title>
        <authorList>
            <person name="Hasing T."/>
            <person name="Tang H."/>
            <person name="Brym M."/>
            <person name="Khazi F."/>
            <person name="Huang T."/>
            <person name="Chambers A.H."/>
        </authorList>
    </citation>
    <scope>NUCLEOTIDE SEQUENCE [LARGE SCALE GENOMIC DNA]</scope>
    <source>
        <tissue evidence="11">Leaf</tissue>
    </source>
</reference>
<dbReference type="GO" id="GO:0016787">
    <property type="term" value="F:hydrolase activity"/>
    <property type="evidence" value="ECO:0007669"/>
    <property type="project" value="UniProtKB-KW"/>
</dbReference>
<dbReference type="SMART" id="SM00490">
    <property type="entry name" value="HELICc"/>
    <property type="match status" value="1"/>
</dbReference>
<evidence type="ECO:0000256" key="5">
    <source>
        <dbReference type="ARBA" id="ARBA00022806"/>
    </source>
</evidence>
<dbReference type="InterPro" id="IPR044749">
    <property type="entry name" value="FANCM_DEXDc"/>
</dbReference>
<feature type="domain" description="Helicase C-terminal" evidence="10">
    <location>
        <begin position="461"/>
        <end position="608"/>
    </location>
</feature>
<evidence type="ECO:0000259" key="9">
    <source>
        <dbReference type="PROSITE" id="PS51192"/>
    </source>
</evidence>
<name>A0A835S4R5_VANPL</name>
<dbReference type="GO" id="GO:0045003">
    <property type="term" value="P:double-strand break repair via synthesis-dependent strand annealing"/>
    <property type="evidence" value="ECO:0007669"/>
    <property type="project" value="TreeGrafter"/>
</dbReference>
<gene>
    <name evidence="11" type="ORF">HPP92_004018</name>
</gene>
<comment type="subcellular location">
    <subcellularLocation>
        <location evidence="1">Nucleus</location>
    </subcellularLocation>
</comment>
<evidence type="ECO:0000313" key="12">
    <source>
        <dbReference type="Proteomes" id="UP000639772"/>
    </source>
</evidence>
<dbReference type="GO" id="GO:0036297">
    <property type="term" value="P:interstrand cross-link repair"/>
    <property type="evidence" value="ECO:0007669"/>
    <property type="project" value="TreeGrafter"/>
</dbReference>
<dbReference type="PANTHER" id="PTHR14025">
    <property type="entry name" value="FANCONI ANEMIA GROUP M FANCM FAMILY MEMBER"/>
    <property type="match status" value="1"/>
</dbReference>
<dbReference type="CDD" id="cd18033">
    <property type="entry name" value="DEXDc_FANCM"/>
    <property type="match status" value="1"/>
</dbReference>
<evidence type="ECO:0000256" key="4">
    <source>
        <dbReference type="ARBA" id="ARBA00022801"/>
    </source>
</evidence>
<keyword evidence="5" id="KW-0347">Helicase</keyword>
<comment type="caution">
    <text evidence="11">The sequence shown here is derived from an EMBL/GenBank/DDBJ whole genome shotgun (WGS) entry which is preliminary data.</text>
</comment>
<sequence>MTSSFVQIDDDDFDWEAAVFEIDFACQSATPDASNVGNVIPITPLPSTGGFCPSEARQSTLDRFVINFTKRRGIINNQSEAFPQEFIAGAFGKENDPFHAEDEAQTVSIDLEAAKTWIYPLNVPLRGYQLAITKSSLFSNTLVALPTGLGKTLIAAVVMYNYFRWFPQGKIVFAAPSRPLVMQQIEACHNIVGIPQEWTIDMTGRMNPSKRLKFWKAKRVFFVTPQVLEKDIQSGICLVKQLICLVIDEAHRALGNYSYTVAVRELMAMSLQLRILGLTATPGSKHQTIQNVIDNLYISTLEYRHESDLDVSPYVHNRKIELVEVPMGDDAVGIDNLLMQAIQPIVASLGAIGVIPQRALNLQELLNIKDKFCKSPPDSPPISGEVVKRIIDLITFCHIRRLLSIHGIRPAYEMLSKKLNQGWLAKRGLTTEALWEAKRLMQKSLSGGVPTPKLAKMLEILVDHFRTKGTSGSRVIIFSSFRESVSDIMDSLSTIGDMVKATKFIGQSSGKSLKGQSQKVQQSILQQFRSGRFNVIVATSIGEEGLDIMEVDLVVCFDANVSPVRMIQPCEGAERKAYVKKQAKHNSVRKLMHNGGIKSFNFHSSPRMVPHTCKPEVQFVEFSIEKFVPYGKKSKNAAMDQSTFSRNLTNDEQKCIDKYFHSSSDVSWKPSFIAFPSFQALPSLVSTVRHSFRTKMFVNAMQRLQAVSPSMVKAEIASRPYNECGASQDKIVQGSAFHLTIDGTSDSSFQVSSDQILEFNPSLHRQHNDVPKPKPHCFLFSKGSTTINSFGSVSISYVPVLQHKGHKGREVVSQSYNVLATAGPIHLYTSGFSPKASSKLTMKMKDAISEASENGKHASQTNSDKLNQKVLEYSTKEINDDMQCFPASPVDKSSNTEIEIQLNSRVTHLIEHGIVPETPMLNTDNYSPLDEKKAFSSFSWFGEKDGRALSQMHVNKLSVDESRSQPDVLGVNACKSNLRRQIGTSLNVLYEKGMETLKSTIDEGKNDQIARIEHETDLTPLAKTSSQTSGVDWKPNSGGASHSVFQVTKYKRLRKYVNEVGKLPASFAEGRIELIETAFASTMSIQDTKKRRKDGRNEKAMQDVDAFFEEEAEVSEDAPFSEDEVIDEKSDQYDDSFIDDRPNLTEVSTTAESSGIDMMAFYRRSLLSQSPIVVPGKLTATSHESFSSEAAESCSPGKEKNNTVNPQDGSCSVSRLDGSNSLIGCRRSGNTALSVEPDNYSERCSARIESRKRKLIFRLPPGDTIKENLQPRCETQKANGEHASPNRQLGLRKLDTNLSCDDDFYQSLDLDEVEVQAAKLLRYRSESLMRKSQATGHDHKTQTDGASPSFDLGI</sequence>
<dbReference type="InterPro" id="IPR014001">
    <property type="entry name" value="Helicase_ATP-bd"/>
</dbReference>
<proteinExistence type="inferred from homology"/>
<accession>A0A835S4R5</accession>
<dbReference type="GO" id="GO:0005524">
    <property type="term" value="F:ATP binding"/>
    <property type="evidence" value="ECO:0007669"/>
    <property type="project" value="UniProtKB-KW"/>
</dbReference>
<dbReference type="FunFam" id="3.40.50.300:FF:000861">
    <property type="entry name" value="Fanconi anemia, complementation group M"/>
    <property type="match status" value="1"/>
</dbReference>
<dbReference type="InterPro" id="IPR027417">
    <property type="entry name" value="P-loop_NTPase"/>
</dbReference>
<dbReference type="Pfam" id="PF00270">
    <property type="entry name" value="DEAD"/>
    <property type="match status" value="1"/>
</dbReference>
<dbReference type="PANTHER" id="PTHR14025:SF20">
    <property type="entry name" value="FANCONI ANEMIA GROUP M PROTEIN"/>
    <property type="match status" value="1"/>
</dbReference>
<dbReference type="SUPFAM" id="SSF52540">
    <property type="entry name" value="P-loop containing nucleoside triphosphate hydrolases"/>
    <property type="match status" value="1"/>
</dbReference>
<evidence type="ECO:0000256" key="3">
    <source>
        <dbReference type="ARBA" id="ARBA00022741"/>
    </source>
</evidence>
<evidence type="ECO:0000256" key="7">
    <source>
        <dbReference type="ARBA" id="ARBA00023242"/>
    </source>
</evidence>
<comment type="similarity">
    <text evidence="2">Belongs to the DEAD box helicase family. DEAH subfamily. FANCM sub-subfamily.</text>
</comment>
<feature type="region of interest" description="Disordered" evidence="8">
    <location>
        <begin position="1189"/>
        <end position="1213"/>
    </location>
</feature>
<feature type="domain" description="Helicase ATP-binding" evidence="9">
    <location>
        <begin position="132"/>
        <end position="300"/>
    </location>
</feature>
<dbReference type="OrthoDB" id="6513042at2759"/>
<dbReference type="GO" id="GO:0009378">
    <property type="term" value="F:four-way junction helicase activity"/>
    <property type="evidence" value="ECO:0007669"/>
    <property type="project" value="TreeGrafter"/>
</dbReference>
<dbReference type="EMBL" id="JADCNM010000001">
    <property type="protein sequence ID" value="KAG0503946.1"/>
    <property type="molecule type" value="Genomic_DNA"/>
</dbReference>
<dbReference type="GO" id="GO:0043138">
    <property type="term" value="F:3'-5' DNA helicase activity"/>
    <property type="evidence" value="ECO:0007669"/>
    <property type="project" value="TreeGrafter"/>
</dbReference>
<evidence type="ECO:0000256" key="2">
    <source>
        <dbReference type="ARBA" id="ARBA00009889"/>
    </source>
</evidence>
<feature type="region of interest" description="Disordered" evidence="8">
    <location>
        <begin position="1329"/>
        <end position="1354"/>
    </location>
</feature>
<organism evidence="11 12">
    <name type="scientific">Vanilla planifolia</name>
    <name type="common">Vanilla</name>
    <dbReference type="NCBI Taxonomy" id="51239"/>
    <lineage>
        <taxon>Eukaryota</taxon>
        <taxon>Viridiplantae</taxon>
        <taxon>Streptophyta</taxon>
        <taxon>Embryophyta</taxon>
        <taxon>Tracheophyta</taxon>
        <taxon>Spermatophyta</taxon>
        <taxon>Magnoliopsida</taxon>
        <taxon>Liliopsida</taxon>
        <taxon>Asparagales</taxon>
        <taxon>Orchidaceae</taxon>
        <taxon>Vanilloideae</taxon>
        <taxon>Vanilleae</taxon>
        <taxon>Vanilla</taxon>
    </lineage>
</organism>
<dbReference type="GO" id="GO:0005634">
    <property type="term" value="C:nucleus"/>
    <property type="evidence" value="ECO:0007669"/>
    <property type="project" value="UniProtKB-SubCell"/>
</dbReference>
<evidence type="ECO:0000256" key="8">
    <source>
        <dbReference type="SAM" id="MobiDB-lite"/>
    </source>
</evidence>
<evidence type="ECO:0000256" key="1">
    <source>
        <dbReference type="ARBA" id="ARBA00004123"/>
    </source>
</evidence>
<evidence type="ECO:0000259" key="10">
    <source>
        <dbReference type="PROSITE" id="PS51194"/>
    </source>
</evidence>
<dbReference type="SMART" id="SM00487">
    <property type="entry name" value="DEXDc"/>
    <property type="match status" value="1"/>
</dbReference>
<keyword evidence="6" id="KW-0067">ATP-binding</keyword>